<organism evidence="2 3">
    <name type="scientific">Folsomia candida</name>
    <name type="common">Springtail</name>
    <dbReference type="NCBI Taxonomy" id="158441"/>
    <lineage>
        <taxon>Eukaryota</taxon>
        <taxon>Metazoa</taxon>
        <taxon>Ecdysozoa</taxon>
        <taxon>Arthropoda</taxon>
        <taxon>Hexapoda</taxon>
        <taxon>Collembola</taxon>
        <taxon>Entomobryomorpha</taxon>
        <taxon>Isotomoidea</taxon>
        <taxon>Isotomidae</taxon>
        <taxon>Proisotominae</taxon>
        <taxon>Folsomia</taxon>
    </lineage>
</organism>
<comment type="caution">
    <text evidence="2">The sequence shown here is derived from an EMBL/GenBank/DDBJ whole genome shotgun (WGS) entry which is preliminary data.</text>
</comment>
<dbReference type="EMBL" id="LNIX01000014">
    <property type="protein sequence ID" value="OXA47023.1"/>
    <property type="molecule type" value="Genomic_DNA"/>
</dbReference>
<gene>
    <name evidence="2" type="ORF">Fcan01_18106</name>
</gene>
<name>A0A226DP70_FOLCA</name>
<keyword evidence="3" id="KW-1185">Reference proteome</keyword>
<evidence type="ECO:0000256" key="1">
    <source>
        <dbReference type="SAM" id="Phobius"/>
    </source>
</evidence>
<keyword evidence="1" id="KW-0812">Transmembrane</keyword>
<sequence length="254" mass="28766">MTTRRQFTDNIGIHPEMIFELANFFFWGSYTFLVANTVWFKKHQVKDVLQLPMQPLRLKARILTITLSLLVPTITILDYLQFTFFDENLNPVPVMDNFMEKLAKTFGTNNSTIYNFSETCWGTKVIVGIAFIIDFNWYFLSILGEVFVLISAVAAYEVVHRVKLSNEGSVQATHIQRYVVMKEVKNIKFHGASSIGNSLVYVKVFMKNSPGQDGLTGGKFFLLSYGFLGTTATIFLTYVLVMIQFKAAAPSCGP</sequence>
<evidence type="ECO:0000313" key="2">
    <source>
        <dbReference type="EMBL" id="OXA47023.1"/>
    </source>
</evidence>
<reference evidence="2 3" key="1">
    <citation type="submission" date="2015-12" db="EMBL/GenBank/DDBJ databases">
        <title>The genome of Folsomia candida.</title>
        <authorList>
            <person name="Faddeeva A."/>
            <person name="Derks M.F."/>
            <person name="Anvar Y."/>
            <person name="Smit S."/>
            <person name="Van Straalen N."/>
            <person name="Roelofs D."/>
        </authorList>
    </citation>
    <scope>NUCLEOTIDE SEQUENCE [LARGE SCALE GENOMIC DNA]</scope>
    <source>
        <strain evidence="2 3">VU population</strain>
        <tissue evidence="2">Whole body</tissue>
    </source>
</reference>
<dbReference type="Proteomes" id="UP000198287">
    <property type="component" value="Unassembled WGS sequence"/>
</dbReference>
<feature type="transmembrane region" description="Helical" evidence="1">
    <location>
        <begin position="21"/>
        <end position="40"/>
    </location>
</feature>
<proteinExistence type="predicted"/>
<keyword evidence="1" id="KW-1133">Transmembrane helix</keyword>
<feature type="transmembrane region" description="Helical" evidence="1">
    <location>
        <begin position="137"/>
        <end position="156"/>
    </location>
</feature>
<dbReference type="AlphaFoldDB" id="A0A226DP70"/>
<feature type="transmembrane region" description="Helical" evidence="1">
    <location>
        <begin position="220"/>
        <end position="241"/>
    </location>
</feature>
<keyword evidence="1" id="KW-0472">Membrane</keyword>
<protein>
    <submittedName>
        <fullName evidence="2">Uncharacterized protein</fullName>
    </submittedName>
</protein>
<evidence type="ECO:0000313" key="3">
    <source>
        <dbReference type="Proteomes" id="UP000198287"/>
    </source>
</evidence>
<feature type="transmembrane region" description="Helical" evidence="1">
    <location>
        <begin position="60"/>
        <end position="80"/>
    </location>
</feature>
<accession>A0A226DP70</accession>